<dbReference type="EMBL" id="SSHJ02000007">
    <property type="protein sequence ID" value="MFN0256270.1"/>
    <property type="molecule type" value="Genomic_DNA"/>
</dbReference>
<gene>
    <name evidence="2" type="ORF">E6A44_011845</name>
</gene>
<keyword evidence="3" id="KW-1185">Reference proteome</keyword>
<accession>A0ABW9J7S6</accession>
<evidence type="ECO:0008006" key="4">
    <source>
        <dbReference type="Google" id="ProtNLM"/>
    </source>
</evidence>
<evidence type="ECO:0000313" key="2">
    <source>
        <dbReference type="EMBL" id="MFN0256270.1"/>
    </source>
</evidence>
<feature type="transmembrane region" description="Helical" evidence="1">
    <location>
        <begin position="43"/>
        <end position="63"/>
    </location>
</feature>
<organism evidence="2 3">
    <name type="scientific">Pedobacter ureilyticus</name>
    <dbReference type="NCBI Taxonomy" id="1393051"/>
    <lineage>
        <taxon>Bacteria</taxon>
        <taxon>Pseudomonadati</taxon>
        <taxon>Bacteroidota</taxon>
        <taxon>Sphingobacteriia</taxon>
        <taxon>Sphingobacteriales</taxon>
        <taxon>Sphingobacteriaceae</taxon>
        <taxon>Pedobacter</taxon>
    </lineage>
</organism>
<dbReference type="RefSeq" id="WP_138723389.1">
    <property type="nucleotide sequence ID" value="NZ_SSHJ02000007.1"/>
</dbReference>
<dbReference type="Proteomes" id="UP001517247">
    <property type="component" value="Unassembled WGS sequence"/>
</dbReference>
<reference evidence="2 3" key="1">
    <citation type="submission" date="2024-12" db="EMBL/GenBank/DDBJ databases">
        <authorList>
            <person name="Hu S."/>
        </authorList>
    </citation>
    <scope>NUCLEOTIDE SEQUENCE [LARGE SCALE GENOMIC DNA]</scope>
    <source>
        <strain evidence="2 3">THG-T11</strain>
    </source>
</reference>
<evidence type="ECO:0000313" key="3">
    <source>
        <dbReference type="Proteomes" id="UP001517247"/>
    </source>
</evidence>
<proteinExistence type="predicted"/>
<keyword evidence="1" id="KW-0812">Transmembrane</keyword>
<comment type="caution">
    <text evidence="2">The sequence shown here is derived from an EMBL/GenBank/DDBJ whole genome shotgun (WGS) entry which is preliminary data.</text>
</comment>
<keyword evidence="1" id="KW-0472">Membrane</keyword>
<protein>
    <recommendedName>
        <fullName evidence="4">Outer membrane protein beta-barrel domain-containing protein</fullName>
    </recommendedName>
</protein>
<keyword evidence="1" id="KW-1133">Transmembrane helix</keyword>
<evidence type="ECO:0000256" key="1">
    <source>
        <dbReference type="SAM" id="Phobius"/>
    </source>
</evidence>
<sequence length="454" mass="49935">MKTSEEELVEQIKSVFEDYDDGLGEQGWADLRKKYPEKESKKLPIWWLTGVAATLLVVAGLYFSNAFDTEKVILRAGTTPKENVMPQNSSPVSEEHTPVITSDTIKADNYTPKQNHQDKDVSQEKVINPQKYLAQDNSTKETTPIKEINVITTNSEIARTKAVTAGEQNNPLIAIIKTDDKAEKVIANARATTTAPPTEKTVKPKLSTEEFLREESKLMANSVTKETKKSSASKTTLDIFTGTFFNYHDDNEAKLSAGVGLNANVKVTKNLVISFGAGISQNKVSYENKVPAEVSQAMFASKSNTNAMSAPVAGLAYSATATNDLSFNGKLLSIDLPMVVKFFPSKKQDFYISTGINSSSYLTQKYTYNYSLSNFGYRNGEAQTQTQTEESSLKGFDFANSAIIAIGINQSIGKNVLIFEPYYKPALNTMGDKNLRISSAGLNLKFNFNGNNKK</sequence>
<name>A0ABW9J7S6_9SPHI</name>